<organism evidence="1 2">
    <name type="scientific">Pseudothauera lacus</name>
    <dbReference type="NCBI Taxonomy" id="2136175"/>
    <lineage>
        <taxon>Bacteria</taxon>
        <taxon>Pseudomonadati</taxon>
        <taxon>Pseudomonadota</taxon>
        <taxon>Betaproteobacteria</taxon>
        <taxon>Rhodocyclales</taxon>
        <taxon>Zoogloeaceae</taxon>
        <taxon>Pseudothauera</taxon>
    </lineage>
</organism>
<evidence type="ECO:0000313" key="2">
    <source>
        <dbReference type="Proteomes" id="UP000241193"/>
    </source>
</evidence>
<dbReference type="AlphaFoldDB" id="A0A2T4IK99"/>
<dbReference type="EMBL" id="PZKC01000001">
    <property type="protein sequence ID" value="PTD98192.1"/>
    <property type="molecule type" value="Genomic_DNA"/>
</dbReference>
<keyword evidence="2" id="KW-1185">Reference proteome</keyword>
<evidence type="ECO:0000313" key="1">
    <source>
        <dbReference type="EMBL" id="PTD98192.1"/>
    </source>
</evidence>
<dbReference type="PIRSF" id="PIRSF015283">
    <property type="entry name" value="Regulatory_RpfE"/>
    <property type="match status" value="1"/>
</dbReference>
<dbReference type="InterPro" id="IPR016631">
    <property type="entry name" value="Regulatory_RpfE"/>
</dbReference>
<sequence length="337" mass="37432">MHARVLLPGLLSPTRKLADRPALPALETLLRQGRLDWHAGSSHEKVLAECFGLPADDIPVAALRRLGERDEAAVDGCWLCADPVTLRFNREHLLLDDADDSGLSATEAAALLEALNNHFLAIEKDFVRFEARSARRWYLRLKSRPQVDLAPLGAVLGRPVEGFLPSGEEAARWRRLINEAQVLMHNHPVNQAREAAGKPLVNSLWFWGSGTLPETLHAPAPVLRTDDRLALGCGRLAGMRCEGLSSRTPSRATLIVDTRLLRPALRVDVHGWHDGLRKLDAKCLQPLLAALKKRQLSSLHITAAGDRATLDLTIRPLDLLKIWRRPRPLEHILTHEA</sequence>
<dbReference type="RefSeq" id="WP_107491952.1">
    <property type="nucleotide sequence ID" value="NZ_PZKC01000001.1"/>
</dbReference>
<reference evidence="1 2" key="2">
    <citation type="submission" date="2018-04" db="EMBL/GenBank/DDBJ databases">
        <title>Thauera lacus sp. nov., isolated from an saline lake in Inner Mongolia, China.</title>
        <authorList>
            <person name="Liang Q.-Y."/>
        </authorList>
    </citation>
    <scope>NUCLEOTIDE SEQUENCE [LARGE SCALE GENOMIC DNA]</scope>
    <source>
        <strain evidence="1 2">D20</strain>
    </source>
</reference>
<dbReference type="OrthoDB" id="5295974at2"/>
<reference evidence="1 2" key="1">
    <citation type="submission" date="2018-03" db="EMBL/GenBank/DDBJ databases">
        <authorList>
            <person name="Keele B.F."/>
        </authorList>
    </citation>
    <scope>NUCLEOTIDE SEQUENCE [LARGE SCALE GENOMIC DNA]</scope>
    <source>
        <strain evidence="1 2">D20</strain>
    </source>
</reference>
<dbReference type="Pfam" id="PF10143">
    <property type="entry name" value="PhosphMutase"/>
    <property type="match status" value="1"/>
</dbReference>
<dbReference type="InterPro" id="IPR004456">
    <property type="entry name" value="Pglycerate_mutase_ApgM"/>
</dbReference>
<gene>
    <name evidence="1" type="ORF">C8261_01925</name>
</gene>
<comment type="caution">
    <text evidence="1">The sequence shown here is derived from an EMBL/GenBank/DDBJ whole genome shotgun (WGS) entry which is preliminary data.</text>
</comment>
<proteinExistence type="predicted"/>
<dbReference type="GO" id="GO:0004619">
    <property type="term" value="F:phosphoglycerate mutase activity"/>
    <property type="evidence" value="ECO:0007669"/>
    <property type="project" value="InterPro"/>
</dbReference>
<accession>A0A2T4IK99</accession>
<evidence type="ECO:0008006" key="3">
    <source>
        <dbReference type="Google" id="ProtNLM"/>
    </source>
</evidence>
<protein>
    <recommendedName>
        <fullName evidence="3">Phosphoglycerate mutase</fullName>
    </recommendedName>
</protein>
<name>A0A2T4IK99_9RHOO</name>
<dbReference type="Proteomes" id="UP000241193">
    <property type="component" value="Unassembled WGS sequence"/>
</dbReference>